<reference evidence="4" key="2">
    <citation type="submission" date="2011-04" db="EMBL/GenBank/DDBJ databases">
        <title>The complete genome of chromosome of Treponema succinifaciens DSM 2489.</title>
        <authorList>
            <person name="Lucas S."/>
            <person name="Copeland A."/>
            <person name="Lapidus A."/>
            <person name="Bruce D."/>
            <person name="Goodwin L."/>
            <person name="Pitluck S."/>
            <person name="Peters L."/>
            <person name="Kyrpides N."/>
            <person name="Mavromatis K."/>
            <person name="Ivanova N."/>
            <person name="Ovchinnikova G."/>
            <person name="Teshima H."/>
            <person name="Detter J.C."/>
            <person name="Tapia R."/>
            <person name="Han C."/>
            <person name="Land M."/>
            <person name="Hauser L."/>
            <person name="Markowitz V."/>
            <person name="Cheng J.-F."/>
            <person name="Hugenholtz P."/>
            <person name="Woyke T."/>
            <person name="Wu D."/>
            <person name="Gronow S."/>
            <person name="Wellnitz S."/>
            <person name="Brambilla E."/>
            <person name="Klenk H.-P."/>
            <person name="Eisen J.A."/>
        </authorList>
    </citation>
    <scope>NUCLEOTIDE SEQUENCE [LARGE SCALE GENOMIC DNA]</scope>
    <source>
        <strain evidence="4">ATCC 33096 / DSM 2489 / 6091</strain>
    </source>
</reference>
<reference evidence="3 4" key="1">
    <citation type="journal article" date="2011" name="Stand. Genomic Sci.">
        <title>Complete genome sequence of Treponema succinifaciens type strain (6091).</title>
        <authorList>
            <person name="Han C."/>
            <person name="Gronow S."/>
            <person name="Teshima H."/>
            <person name="Lapidus A."/>
            <person name="Nolan M."/>
            <person name="Lucas S."/>
            <person name="Hammon N."/>
            <person name="Deshpande S."/>
            <person name="Cheng J.F."/>
            <person name="Zeytun A."/>
            <person name="Tapia R."/>
            <person name="Goodwin L."/>
            <person name="Pitluck S."/>
            <person name="Liolios K."/>
            <person name="Pagani I."/>
            <person name="Ivanova N."/>
            <person name="Mavromatis K."/>
            <person name="Mikhailova N."/>
            <person name="Huntemann M."/>
            <person name="Pati A."/>
            <person name="Chen A."/>
            <person name="Palaniappan K."/>
            <person name="Land M."/>
            <person name="Hauser L."/>
            <person name="Brambilla E.M."/>
            <person name="Rohde M."/>
            <person name="Goker M."/>
            <person name="Woyke T."/>
            <person name="Bristow J."/>
            <person name="Eisen J.A."/>
            <person name="Markowitz V."/>
            <person name="Hugenholtz P."/>
            <person name="Kyrpides N.C."/>
            <person name="Klenk H.P."/>
            <person name="Detter J.C."/>
        </authorList>
    </citation>
    <scope>NUCLEOTIDE SEQUENCE [LARGE SCALE GENOMIC DNA]</scope>
    <source>
        <strain evidence="4">ATCC 33096 / DSM 2489 / 6091</strain>
    </source>
</reference>
<evidence type="ECO:0000313" key="3">
    <source>
        <dbReference type="EMBL" id="AEB13174.1"/>
    </source>
</evidence>
<dbReference type="eggNOG" id="COG2340">
    <property type="taxonomic scope" value="Bacteria"/>
</dbReference>
<feature type="chain" id="PRO_5003282927" evidence="1">
    <location>
        <begin position="25"/>
        <end position="159"/>
    </location>
</feature>
<name>F2NWX5_TRES6</name>
<dbReference type="Gene3D" id="3.40.33.10">
    <property type="entry name" value="CAP"/>
    <property type="match status" value="1"/>
</dbReference>
<feature type="signal peptide" evidence="1">
    <location>
        <begin position="1"/>
        <end position="24"/>
    </location>
</feature>
<dbReference type="PROSITE" id="PS51257">
    <property type="entry name" value="PROKAR_LIPOPROTEIN"/>
    <property type="match status" value="1"/>
</dbReference>
<dbReference type="HOGENOM" id="CLU_048111_4_1_12"/>
<dbReference type="SUPFAM" id="SSF55797">
    <property type="entry name" value="PR-1-like"/>
    <property type="match status" value="1"/>
</dbReference>
<dbReference type="InterPro" id="IPR014044">
    <property type="entry name" value="CAP_dom"/>
</dbReference>
<dbReference type="AlphaFoldDB" id="F2NWX5"/>
<organism evidence="3 4">
    <name type="scientific">Treponema succinifaciens (strain ATCC 33096 / DSM 2489 / 6091)</name>
    <dbReference type="NCBI Taxonomy" id="869209"/>
    <lineage>
        <taxon>Bacteria</taxon>
        <taxon>Pseudomonadati</taxon>
        <taxon>Spirochaetota</taxon>
        <taxon>Spirochaetia</taxon>
        <taxon>Spirochaetales</taxon>
        <taxon>Treponemataceae</taxon>
        <taxon>Treponema</taxon>
    </lineage>
</organism>
<dbReference type="PANTHER" id="PTHR31157:SF1">
    <property type="entry name" value="SCP DOMAIN-CONTAINING PROTEIN"/>
    <property type="match status" value="1"/>
</dbReference>
<evidence type="ECO:0000256" key="1">
    <source>
        <dbReference type="SAM" id="SignalP"/>
    </source>
</evidence>
<dbReference type="OrthoDB" id="9783944at2"/>
<evidence type="ECO:0000259" key="2">
    <source>
        <dbReference type="Pfam" id="PF00188"/>
    </source>
</evidence>
<evidence type="ECO:0000313" key="4">
    <source>
        <dbReference type="Proteomes" id="UP000006852"/>
    </source>
</evidence>
<proteinExistence type="predicted"/>
<keyword evidence="1" id="KW-0732">Signal</keyword>
<feature type="domain" description="SCP" evidence="2">
    <location>
        <begin position="44"/>
        <end position="156"/>
    </location>
</feature>
<dbReference type="InterPro" id="IPR035940">
    <property type="entry name" value="CAP_sf"/>
</dbReference>
<dbReference type="CDD" id="cd05379">
    <property type="entry name" value="CAP_bacterial"/>
    <property type="match status" value="1"/>
</dbReference>
<sequence length="159" mass="17678">MKFNKIFVFLLVFCGLLISCDAFDEDDENSVGGGEATSYDMQIFNLVNAHRKQKGLAALKFDDDIFNQCCIHSKNMSTGKTAFGHDGFDDRVKNLTPLCGAAENVAFNYSTKPEDVVNMWLNSSGHRANIESTQATHSAVSAVKNSEGAWYYTQIFIKR</sequence>
<accession>F2NWX5</accession>
<dbReference type="EMBL" id="CP002631">
    <property type="protein sequence ID" value="AEB13174.1"/>
    <property type="molecule type" value="Genomic_DNA"/>
</dbReference>
<protein>
    <submittedName>
        <fullName evidence="3">SCP-like extracellular</fullName>
    </submittedName>
</protein>
<dbReference type="PANTHER" id="PTHR31157">
    <property type="entry name" value="SCP DOMAIN-CONTAINING PROTEIN"/>
    <property type="match status" value="1"/>
</dbReference>
<keyword evidence="4" id="KW-1185">Reference proteome</keyword>
<dbReference type="GeneID" id="302997452"/>
<dbReference type="KEGG" id="tsu:Tresu_0211"/>
<dbReference type="Proteomes" id="UP000006852">
    <property type="component" value="Chromosome"/>
</dbReference>
<gene>
    <name evidence="3" type="ordered locus">Tresu_0211</name>
</gene>
<dbReference type="RefSeq" id="WP_013700485.1">
    <property type="nucleotide sequence ID" value="NC_015385.1"/>
</dbReference>
<dbReference type="STRING" id="869209.Tresu_0211"/>
<dbReference type="Pfam" id="PF00188">
    <property type="entry name" value="CAP"/>
    <property type="match status" value="1"/>
</dbReference>